<accession>A0ABW6JDK4</accession>
<evidence type="ECO:0000256" key="2">
    <source>
        <dbReference type="SAM" id="MobiDB-lite"/>
    </source>
</evidence>
<dbReference type="SUPFAM" id="SSF53474">
    <property type="entry name" value="alpha/beta-Hydrolases"/>
    <property type="match status" value="1"/>
</dbReference>
<evidence type="ECO:0000259" key="3">
    <source>
        <dbReference type="Pfam" id="PF20434"/>
    </source>
</evidence>
<dbReference type="InterPro" id="IPR029058">
    <property type="entry name" value="AB_hydrolase_fold"/>
</dbReference>
<dbReference type="GO" id="GO:0016787">
    <property type="term" value="F:hydrolase activity"/>
    <property type="evidence" value="ECO:0007669"/>
    <property type="project" value="UniProtKB-KW"/>
</dbReference>
<feature type="compositionally biased region" description="Pro residues" evidence="2">
    <location>
        <begin position="348"/>
        <end position="360"/>
    </location>
</feature>
<dbReference type="RefSeq" id="WP_381726236.1">
    <property type="nucleotide sequence ID" value="NZ_JBHVBU010000021.1"/>
</dbReference>
<dbReference type="Gene3D" id="3.40.50.1820">
    <property type="entry name" value="alpha/beta hydrolase"/>
    <property type="match status" value="1"/>
</dbReference>
<dbReference type="PANTHER" id="PTHR48081:SF13">
    <property type="entry name" value="ALPHA_BETA HYDROLASE"/>
    <property type="match status" value="1"/>
</dbReference>
<proteinExistence type="predicted"/>
<feature type="domain" description="BD-FAE-like" evidence="3">
    <location>
        <begin position="58"/>
        <end position="127"/>
    </location>
</feature>
<sequence>MDVLTETHPYGEHPAQTLTIRRLPVEPIPCGIPEPRPGLLMVPGDFWTEPGDLGEWPEKFAQAGYVTLTVSYRQGPDAPWPAGRDDVLAALNWARTNAAALNLDPERIVAFGTATGGHLAASLGTLAGPPAPSAPRAVVGIDGSDPSGRTATLTVDNTQITIDGWVDPALKGFIALSAPLDPLRAYTTAATASGAWAEQQARLGEAAAALAGCTPDGTLPDVACHGTWQDMRVAAHASGPDTDAPALLVHFSDDLVPAEHAEDYRAAQLNQGATANDVQVYVVKGRGHGLDGMAAPGIEPVVRAWLNARLGASTAPTPCEPVPVPAPSGGCCGGGTCGGPGQSDTPGEPGPVDLPMPPPCGGEGPAAPAPEPAPSGGCCGGGACGGPGQSDGGPVSVPAPAPCEAPVDPQSPPPCGGEGPAAPAGVGGCCGSRV</sequence>
<reference evidence="4 5" key="1">
    <citation type="submission" date="2024-09" db="EMBL/GenBank/DDBJ databases">
        <title>The Natural Products Discovery Center: Release of the First 8490 Sequenced Strains for Exploring Actinobacteria Biosynthetic Diversity.</title>
        <authorList>
            <person name="Kalkreuter E."/>
            <person name="Kautsar S.A."/>
            <person name="Yang D."/>
            <person name="Bader C.D."/>
            <person name="Teijaro C.N."/>
            <person name="Fluegel L."/>
            <person name="Davis C.M."/>
            <person name="Simpson J.R."/>
            <person name="Lauterbach L."/>
            <person name="Steele A.D."/>
            <person name="Gui C."/>
            <person name="Meng S."/>
            <person name="Li G."/>
            <person name="Viehrig K."/>
            <person name="Ye F."/>
            <person name="Su P."/>
            <person name="Kiefer A.F."/>
            <person name="Nichols A."/>
            <person name="Cepeda A.J."/>
            <person name="Yan W."/>
            <person name="Fan B."/>
            <person name="Jiang Y."/>
            <person name="Adhikari A."/>
            <person name="Zheng C.-J."/>
            <person name="Schuster L."/>
            <person name="Cowan T.M."/>
            <person name="Smanski M.J."/>
            <person name="Chevrette M.G."/>
            <person name="De Carvalho L.P.S."/>
            <person name="Shen B."/>
        </authorList>
    </citation>
    <scope>NUCLEOTIDE SEQUENCE [LARGE SCALE GENOMIC DNA]</scope>
    <source>
        <strain evidence="4 5">NPDC057399</strain>
    </source>
</reference>
<keyword evidence="1 4" id="KW-0378">Hydrolase</keyword>
<protein>
    <submittedName>
        <fullName evidence="4">Alpha/beta hydrolase</fullName>
    </submittedName>
</protein>
<dbReference type="Pfam" id="PF20434">
    <property type="entry name" value="BD-FAE"/>
    <property type="match status" value="1"/>
</dbReference>
<dbReference type="EMBL" id="JBHVBU010000021">
    <property type="protein sequence ID" value="MFE7963436.1"/>
    <property type="molecule type" value="Genomic_DNA"/>
</dbReference>
<gene>
    <name evidence="4" type="ORF">ACFU0X_10340</name>
</gene>
<dbReference type="PANTHER" id="PTHR48081">
    <property type="entry name" value="AB HYDROLASE SUPERFAMILY PROTEIN C4A8.06C"/>
    <property type="match status" value="1"/>
</dbReference>
<keyword evidence="5" id="KW-1185">Reference proteome</keyword>
<evidence type="ECO:0000256" key="1">
    <source>
        <dbReference type="ARBA" id="ARBA00022801"/>
    </source>
</evidence>
<dbReference type="Proteomes" id="UP001600650">
    <property type="component" value="Unassembled WGS sequence"/>
</dbReference>
<dbReference type="InterPro" id="IPR050300">
    <property type="entry name" value="GDXG_lipolytic_enzyme"/>
</dbReference>
<feature type="compositionally biased region" description="Gly residues" evidence="2">
    <location>
        <begin position="425"/>
        <end position="434"/>
    </location>
</feature>
<evidence type="ECO:0000313" key="4">
    <source>
        <dbReference type="EMBL" id="MFE7963436.1"/>
    </source>
</evidence>
<comment type="caution">
    <text evidence="4">The sequence shown here is derived from an EMBL/GenBank/DDBJ whole genome shotgun (WGS) entry which is preliminary data.</text>
</comment>
<dbReference type="InterPro" id="IPR049492">
    <property type="entry name" value="BD-FAE-like_dom"/>
</dbReference>
<name>A0ABW6JDK4_STRCE</name>
<feature type="region of interest" description="Disordered" evidence="2">
    <location>
        <begin position="341"/>
        <end position="372"/>
    </location>
</feature>
<feature type="region of interest" description="Disordered" evidence="2">
    <location>
        <begin position="388"/>
        <end position="434"/>
    </location>
</feature>
<feature type="compositionally biased region" description="Pro residues" evidence="2">
    <location>
        <begin position="397"/>
        <end position="415"/>
    </location>
</feature>
<organism evidence="4 5">
    <name type="scientific">Streptomyces cellulosae</name>
    <dbReference type="NCBI Taxonomy" id="1968"/>
    <lineage>
        <taxon>Bacteria</taxon>
        <taxon>Bacillati</taxon>
        <taxon>Actinomycetota</taxon>
        <taxon>Actinomycetes</taxon>
        <taxon>Kitasatosporales</taxon>
        <taxon>Streptomycetaceae</taxon>
        <taxon>Streptomyces</taxon>
    </lineage>
</organism>
<evidence type="ECO:0000313" key="5">
    <source>
        <dbReference type="Proteomes" id="UP001600650"/>
    </source>
</evidence>